<proteinExistence type="predicted"/>
<dbReference type="EMBL" id="SDMP01000007">
    <property type="protein sequence ID" value="RYR46766.1"/>
    <property type="molecule type" value="Genomic_DNA"/>
</dbReference>
<evidence type="ECO:0000256" key="1">
    <source>
        <dbReference type="SAM" id="MobiDB-lite"/>
    </source>
</evidence>
<name>A0A445C737_ARAHY</name>
<feature type="region of interest" description="Disordered" evidence="1">
    <location>
        <begin position="94"/>
        <end position="134"/>
    </location>
</feature>
<evidence type="ECO:0000313" key="3">
    <source>
        <dbReference type="Proteomes" id="UP000289738"/>
    </source>
</evidence>
<protein>
    <submittedName>
        <fullName evidence="2">Uncharacterized protein</fullName>
    </submittedName>
</protein>
<reference evidence="2 3" key="1">
    <citation type="submission" date="2019-01" db="EMBL/GenBank/DDBJ databases">
        <title>Sequencing of cultivated peanut Arachis hypogaea provides insights into genome evolution and oil improvement.</title>
        <authorList>
            <person name="Chen X."/>
        </authorList>
    </citation>
    <scope>NUCLEOTIDE SEQUENCE [LARGE SCALE GENOMIC DNA]</scope>
    <source>
        <strain evidence="3">cv. Fuhuasheng</strain>
        <tissue evidence="2">Leaves</tissue>
    </source>
</reference>
<organism evidence="2 3">
    <name type="scientific">Arachis hypogaea</name>
    <name type="common">Peanut</name>
    <dbReference type="NCBI Taxonomy" id="3818"/>
    <lineage>
        <taxon>Eukaryota</taxon>
        <taxon>Viridiplantae</taxon>
        <taxon>Streptophyta</taxon>
        <taxon>Embryophyta</taxon>
        <taxon>Tracheophyta</taxon>
        <taxon>Spermatophyta</taxon>
        <taxon>Magnoliopsida</taxon>
        <taxon>eudicotyledons</taxon>
        <taxon>Gunneridae</taxon>
        <taxon>Pentapetalae</taxon>
        <taxon>rosids</taxon>
        <taxon>fabids</taxon>
        <taxon>Fabales</taxon>
        <taxon>Fabaceae</taxon>
        <taxon>Papilionoideae</taxon>
        <taxon>50 kb inversion clade</taxon>
        <taxon>dalbergioids sensu lato</taxon>
        <taxon>Dalbergieae</taxon>
        <taxon>Pterocarpus clade</taxon>
        <taxon>Arachis</taxon>
    </lineage>
</organism>
<accession>A0A445C737</accession>
<gene>
    <name evidence="2" type="ORF">Ahy_A07g032580</name>
</gene>
<comment type="caution">
    <text evidence="2">The sequence shown here is derived from an EMBL/GenBank/DDBJ whole genome shotgun (WGS) entry which is preliminary data.</text>
</comment>
<sequence length="291" mass="33260">MIDSAAVASSFPIFQNQTLSSSLRPILPWHLCPRLRAARRSLVFVSPFVVVFSSSCSLLKVGSVIRGVQISREQPPNSTPTSRINEPFCASRNDRQLAPSSITDDPQTPTEHTKARHRNEVANHQSEDEDYDSEADEVGSFEDHIDDLFATEEVKEDGVRKGSELSVKEAIALPSNTKIILPFNKELQPIGQAAGLLIGSLGADYFHFSICEECWKHVNKAKKEYAYDMVKRVFQYEDDAREKIKQDIMKRIEKNWKDTRSNLYHKFHESTRTFEKNVKHHPSEIEENNWK</sequence>
<dbReference type="AlphaFoldDB" id="A0A445C737"/>
<keyword evidence="3" id="KW-1185">Reference proteome</keyword>
<dbReference type="Proteomes" id="UP000289738">
    <property type="component" value="Chromosome A07"/>
</dbReference>
<evidence type="ECO:0000313" key="2">
    <source>
        <dbReference type="EMBL" id="RYR46766.1"/>
    </source>
</evidence>
<feature type="compositionally biased region" description="Polar residues" evidence="1">
    <location>
        <begin position="98"/>
        <end position="110"/>
    </location>
</feature>